<evidence type="ECO:0000256" key="2">
    <source>
        <dbReference type="ARBA" id="ARBA00022771"/>
    </source>
</evidence>
<sequence length="234" mass="27000">MATNKRDAQEELTQEEILQIIQASNKNKDQRSKPQQNENISSGISDRGVPGNDLNQQNIRNVSGSMSNSMPDSVSPYNINNTFASGSSDQISDADRVSDTDFNQFQSQLQANLQYFLDNYQFNQQNNQTETFVEQITETSVKEQSNQVIQHDHTVQPTQSNLQRQPRQIPKRCEFPDCKMKLNILSIECRCGLFFCNKHKFFTDHTCSYDYKGEYAKILKEKIPKIEREKVDKL</sequence>
<keyword evidence="1" id="KW-0479">Metal-binding</keyword>
<keyword evidence="2" id="KW-0863">Zinc-finger</keyword>
<dbReference type="InterPro" id="IPR035896">
    <property type="entry name" value="AN1-like_Znf"/>
</dbReference>
<protein>
    <recommendedName>
        <fullName evidence="5">AN1-type domain-containing protein</fullName>
    </recommendedName>
</protein>
<evidence type="ECO:0000313" key="6">
    <source>
        <dbReference type="EMBL" id="VBB18407.1"/>
    </source>
</evidence>
<evidence type="ECO:0000256" key="4">
    <source>
        <dbReference type="SAM" id="MobiDB-lite"/>
    </source>
</evidence>
<dbReference type="EMBL" id="UPSH01000001">
    <property type="protein sequence ID" value="VBB18407.1"/>
    <property type="molecule type" value="Genomic_DNA"/>
</dbReference>
<gene>
    <name evidence="6" type="ORF">YASMINEVIRUS_870</name>
</gene>
<feature type="region of interest" description="Disordered" evidence="4">
    <location>
        <begin position="22"/>
        <end position="80"/>
    </location>
</feature>
<dbReference type="PANTHER" id="PTHR46728:SF1">
    <property type="entry name" value="AN1-TYPE ZINC FINGER PROTEIN 4"/>
    <property type="match status" value="1"/>
</dbReference>
<dbReference type="InterPro" id="IPR000058">
    <property type="entry name" value="Znf_AN1"/>
</dbReference>
<comment type="caution">
    <text evidence="6">The sequence shown here is derived from an EMBL/GenBank/DDBJ whole genome shotgun (WGS) entry which is preliminary data.</text>
</comment>
<proteinExistence type="predicted"/>
<dbReference type="PANTHER" id="PTHR46728">
    <property type="entry name" value="AN1-TYPE ZINC FINGER PROTEIN 4"/>
    <property type="match status" value="1"/>
</dbReference>
<keyword evidence="7" id="KW-1185">Reference proteome</keyword>
<feature type="compositionally biased region" description="Polar residues" evidence="4">
    <location>
        <begin position="33"/>
        <end position="44"/>
    </location>
</feature>
<reference evidence="6 7" key="1">
    <citation type="submission" date="2018-10" db="EMBL/GenBank/DDBJ databases">
        <authorList>
            <consortium name="IHU Genomes"/>
        </authorList>
    </citation>
    <scope>NUCLEOTIDE SEQUENCE [LARGE SCALE GENOMIC DNA]</scope>
    <source>
        <strain evidence="6 7">A1</strain>
    </source>
</reference>
<name>A0A5K0U913_9VIRU</name>
<dbReference type="GO" id="GO:0008270">
    <property type="term" value="F:zinc ion binding"/>
    <property type="evidence" value="ECO:0007669"/>
    <property type="project" value="UniProtKB-KW"/>
</dbReference>
<dbReference type="InterPro" id="IPR053061">
    <property type="entry name" value="AN1-type_zinc_finger"/>
</dbReference>
<evidence type="ECO:0000256" key="3">
    <source>
        <dbReference type="ARBA" id="ARBA00022833"/>
    </source>
</evidence>
<dbReference type="PROSITE" id="PS51039">
    <property type="entry name" value="ZF_AN1"/>
    <property type="match status" value="1"/>
</dbReference>
<dbReference type="Proteomes" id="UP000594342">
    <property type="component" value="Unassembled WGS sequence"/>
</dbReference>
<keyword evidence="3" id="KW-0862">Zinc</keyword>
<evidence type="ECO:0000259" key="5">
    <source>
        <dbReference type="PROSITE" id="PS51039"/>
    </source>
</evidence>
<accession>A0A5K0U913</accession>
<evidence type="ECO:0000256" key="1">
    <source>
        <dbReference type="ARBA" id="ARBA00022723"/>
    </source>
</evidence>
<dbReference type="SMART" id="SM00154">
    <property type="entry name" value="ZnF_AN1"/>
    <property type="match status" value="1"/>
</dbReference>
<dbReference type="SUPFAM" id="SSF118310">
    <property type="entry name" value="AN1-like Zinc finger"/>
    <property type="match status" value="1"/>
</dbReference>
<organism evidence="6 7">
    <name type="scientific">Yasminevirus sp. GU-2018</name>
    <dbReference type="NCBI Taxonomy" id="2420051"/>
    <lineage>
        <taxon>Viruses</taxon>
        <taxon>Varidnaviria</taxon>
        <taxon>Bamfordvirae</taxon>
        <taxon>Nucleocytoviricota</taxon>
        <taxon>Megaviricetes</taxon>
        <taxon>Imitervirales</taxon>
        <taxon>Mimiviridae</taxon>
        <taxon>Klosneuvirinae</taxon>
        <taxon>Yasminevirus</taxon>
        <taxon>Yasminevirus saudimassiliense</taxon>
    </lineage>
</organism>
<feature type="domain" description="AN1-type" evidence="5">
    <location>
        <begin position="167"/>
        <end position="215"/>
    </location>
</feature>
<feature type="compositionally biased region" description="Polar residues" evidence="4">
    <location>
        <begin position="53"/>
        <end position="80"/>
    </location>
</feature>
<evidence type="ECO:0000313" key="7">
    <source>
        <dbReference type="Proteomes" id="UP000594342"/>
    </source>
</evidence>
<dbReference type="Pfam" id="PF01428">
    <property type="entry name" value="zf-AN1"/>
    <property type="match status" value="1"/>
</dbReference>
<dbReference type="Gene3D" id="4.10.1110.10">
    <property type="entry name" value="AN1-like Zinc finger"/>
    <property type="match status" value="1"/>
</dbReference>